<feature type="domain" description="FAD/NAD(P)-binding" evidence="3">
    <location>
        <begin position="4"/>
        <end position="303"/>
    </location>
</feature>
<dbReference type="InterPro" id="IPR017224">
    <property type="entry name" value="Opine_Oxase_asu/HCN_bsu"/>
</dbReference>
<accession>A0A7S8C6Z4</accession>
<dbReference type="GO" id="GO:0016491">
    <property type="term" value="F:oxidoreductase activity"/>
    <property type="evidence" value="ECO:0007669"/>
    <property type="project" value="UniProtKB-KW"/>
</dbReference>
<feature type="domain" description="BFD-like [2Fe-2S]-binding" evidence="2">
    <location>
        <begin position="371"/>
        <end position="423"/>
    </location>
</feature>
<dbReference type="Pfam" id="PF07992">
    <property type="entry name" value="Pyr_redox_2"/>
    <property type="match status" value="1"/>
</dbReference>
<name>A0A7S8C6Z4_9HYPH</name>
<dbReference type="Proteomes" id="UP000593594">
    <property type="component" value="Chromosome"/>
</dbReference>
<dbReference type="Gene3D" id="1.10.10.1100">
    <property type="entry name" value="BFD-like [2Fe-2S]-binding domain"/>
    <property type="match status" value="1"/>
</dbReference>
<dbReference type="PANTHER" id="PTHR42949">
    <property type="entry name" value="ANAEROBIC GLYCEROL-3-PHOSPHATE DEHYDROGENASE SUBUNIT B"/>
    <property type="match status" value="1"/>
</dbReference>
<keyword evidence="1" id="KW-0560">Oxidoreductase</keyword>
<sequence length="454" mass="47858">MAPILIVGSGPAGMSAAIALARRGVRPVVVSDAPHAGGQGFRRLNPQMALDARRIYGAEARKYEALHRDFEAILPQIDYRPATLVWAIYEGKAFILRDGQAGEIAWSGLILAPGATDRIMPVAGWTRPGVFSLGAAQIALKDQGAFIGRKVVFAGSSPLLLLAALQYRTHGARDIAVLDTTPLGAKLRAAPGLRHSPGTALRGLRLMRALKRLGVPVHQGVRLEAIEGADRVSAIRFTAPSGQECRIACDAVALGHGLRAETQLAELADCDFAFDAALRQWLPVADADGRAGERLYLAGDGACIGGADAAIAGGALSAEALLAELGEPGPSARRRRLRGTVARLRRFQRGLAGAFRWPHEEAGRLADTVTVCRCEMVTAGEIRTAVRADLGPAEVNRVKAVTRCGMGRCQGRFCGPALAEITAEASQSPIDAVGRLRAQAPVKPLPLSAADTRS</sequence>
<dbReference type="KEGG" id="kmn:HW532_18765"/>
<dbReference type="InterPro" id="IPR023753">
    <property type="entry name" value="FAD/NAD-binding_dom"/>
</dbReference>
<organism evidence="4 5">
    <name type="scientific">Kaustia mangrovi</name>
    <dbReference type="NCBI Taxonomy" id="2593653"/>
    <lineage>
        <taxon>Bacteria</taxon>
        <taxon>Pseudomonadati</taxon>
        <taxon>Pseudomonadota</taxon>
        <taxon>Alphaproteobacteria</taxon>
        <taxon>Hyphomicrobiales</taxon>
        <taxon>Parvibaculaceae</taxon>
        <taxon>Kaustia</taxon>
    </lineage>
</organism>
<dbReference type="PRINTS" id="PR00420">
    <property type="entry name" value="RNGMNOXGNASE"/>
</dbReference>
<dbReference type="InterPro" id="IPR007419">
    <property type="entry name" value="BFD-like_2Fe2S-bd_dom"/>
</dbReference>
<dbReference type="EMBL" id="CP058214">
    <property type="protein sequence ID" value="QPC44560.1"/>
    <property type="molecule type" value="Genomic_DNA"/>
</dbReference>
<dbReference type="InterPro" id="IPR036188">
    <property type="entry name" value="FAD/NAD-bd_sf"/>
</dbReference>
<dbReference type="AlphaFoldDB" id="A0A7S8C6Z4"/>
<protein>
    <submittedName>
        <fullName evidence="4">FAD-dependent oxidoreductase</fullName>
    </submittedName>
</protein>
<evidence type="ECO:0000256" key="1">
    <source>
        <dbReference type="ARBA" id="ARBA00023002"/>
    </source>
</evidence>
<evidence type="ECO:0000313" key="4">
    <source>
        <dbReference type="EMBL" id="QPC44560.1"/>
    </source>
</evidence>
<gene>
    <name evidence="4" type="ORF">HW532_18765</name>
</gene>
<dbReference type="Gene3D" id="3.50.50.60">
    <property type="entry name" value="FAD/NAD(P)-binding domain"/>
    <property type="match status" value="2"/>
</dbReference>
<dbReference type="SUPFAM" id="SSF51905">
    <property type="entry name" value="FAD/NAD(P)-binding domain"/>
    <property type="match status" value="1"/>
</dbReference>
<dbReference type="PIRSF" id="PIRSF037495">
    <property type="entry name" value="Opine_OX_OoxA/HcnB"/>
    <property type="match status" value="1"/>
</dbReference>
<evidence type="ECO:0000259" key="3">
    <source>
        <dbReference type="Pfam" id="PF07992"/>
    </source>
</evidence>
<proteinExistence type="predicted"/>
<reference evidence="4 5" key="1">
    <citation type="submission" date="2020-06" db="EMBL/GenBank/DDBJ databases">
        <title>Genome sequence of 2 isolates from Red Sea Mangroves.</title>
        <authorList>
            <person name="Sefrji F."/>
            <person name="Michoud G."/>
            <person name="Merlino G."/>
            <person name="Daffonchio D."/>
        </authorList>
    </citation>
    <scope>NUCLEOTIDE SEQUENCE [LARGE SCALE GENOMIC DNA]</scope>
    <source>
        <strain evidence="4 5">R1DC25</strain>
    </source>
</reference>
<dbReference type="InterPro" id="IPR051691">
    <property type="entry name" value="Metab_Enz_Cyan_OpOx_G3PDH"/>
</dbReference>
<keyword evidence="5" id="KW-1185">Reference proteome</keyword>
<dbReference type="PANTHER" id="PTHR42949:SF3">
    <property type="entry name" value="ANAEROBIC GLYCEROL-3-PHOSPHATE DEHYDROGENASE SUBUNIT B"/>
    <property type="match status" value="1"/>
</dbReference>
<dbReference type="CDD" id="cd19946">
    <property type="entry name" value="GlpA-like_Fer2_BFD-like"/>
    <property type="match status" value="1"/>
</dbReference>
<evidence type="ECO:0000313" key="5">
    <source>
        <dbReference type="Proteomes" id="UP000593594"/>
    </source>
</evidence>
<dbReference type="RefSeq" id="WP_213161932.1">
    <property type="nucleotide sequence ID" value="NZ_CP058214.1"/>
</dbReference>
<evidence type="ECO:0000259" key="2">
    <source>
        <dbReference type="Pfam" id="PF04324"/>
    </source>
</evidence>
<dbReference type="InterPro" id="IPR041854">
    <property type="entry name" value="BFD-like_2Fe2S-bd_dom_sf"/>
</dbReference>
<dbReference type="Pfam" id="PF04324">
    <property type="entry name" value="Fer2_BFD"/>
    <property type="match status" value="1"/>
</dbReference>